<sequence>MKVAQSRHKSYHDKRHKDLKFKEGDYVFLKLRGKKIPLVKVAWKGTSSDNTTWELESQKGALYLEMFTSGKFLGTKILIRGREL</sequence>
<gene>
    <name evidence="1" type="ORF">CR513_19627</name>
</gene>
<evidence type="ECO:0000313" key="2">
    <source>
        <dbReference type="Proteomes" id="UP000257109"/>
    </source>
</evidence>
<keyword evidence="2" id="KW-1185">Reference proteome</keyword>
<dbReference type="OrthoDB" id="5554229at2759"/>
<reference evidence="1" key="1">
    <citation type="submission" date="2018-05" db="EMBL/GenBank/DDBJ databases">
        <title>Draft genome of Mucuna pruriens seed.</title>
        <authorList>
            <person name="Nnadi N.E."/>
            <person name="Vos R."/>
            <person name="Hasami M.H."/>
            <person name="Devisetty U.K."/>
            <person name="Aguiy J.C."/>
        </authorList>
    </citation>
    <scope>NUCLEOTIDE SEQUENCE [LARGE SCALE GENOMIC DNA]</scope>
    <source>
        <strain evidence="1">JCA_2017</strain>
    </source>
</reference>
<organism evidence="1 2">
    <name type="scientific">Mucuna pruriens</name>
    <name type="common">Velvet bean</name>
    <name type="synonym">Dolichos pruriens</name>
    <dbReference type="NCBI Taxonomy" id="157652"/>
    <lineage>
        <taxon>Eukaryota</taxon>
        <taxon>Viridiplantae</taxon>
        <taxon>Streptophyta</taxon>
        <taxon>Embryophyta</taxon>
        <taxon>Tracheophyta</taxon>
        <taxon>Spermatophyta</taxon>
        <taxon>Magnoliopsida</taxon>
        <taxon>eudicotyledons</taxon>
        <taxon>Gunneridae</taxon>
        <taxon>Pentapetalae</taxon>
        <taxon>rosids</taxon>
        <taxon>fabids</taxon>
        <taxon>Fabales</taxon>
        <taxon>Fabaceae</taxon>
        <taxon>Papilionoideae</taxon>
        <taxon>50 kb inversion clade</taxon>
        <taxon>NPAAA clade</taxon>
        <taxon>indigoferoid/millettioid clade</taxon>
        <taxon>Phaseoleae</taxon>
        <taxon>Mucuna</taxon>
    </lineage>
</organism>
<dbReference type="AlphaFoldDB" id="A0A371H443"/>
<name>A0A371H443_MUCPR</name>
<evidence type="ECO:0000313" key="1">
    <source>
        <dbReference type="EMBL" id="RDX97590.1"/>
    </source>
</evidence>
<comment type="caution">
    <text evidence="1">The sequence shown here is derived from an EMBL/GenBank/DDBJ whole genome shotgun (WGS) entry which is preliminary data.</text>
</comment>
<dbReference type="EMBL" id="QJKJ01003617">
    <property type="protein sequence ID" value="RDX97590.1"/>
    <property type="molecule type" value="Genomic_DNA"/>
</dbReference>
<feature type="non-terminal residue" evidence="1">
    <location>
        <position position="1"/>
    </location>
</feature>
<dbReference type="Proteomes" id="UP000257109">
    <property type="component" value="Unassembled WGS sequence"/>
</dbReference>
<accession>A0A371H443</accession>
<protein>
    <submittedName>
        <fullName evidence="1">Uncharacterized protein</fullName>
    </submittedName>
</protein>
<proteinExistence type="predicted"/>